<evidence type="ECO:0000256" key="2">
    <source>
        <dbReference type="ARBA" id="ARBA00023125"/>
    </source>
</evidence>
<evidence type="ECO:0000313" key="6">
    <source>
        <dbReference type="EMBL" id="CAB3849649.1"/>
    </source>
</evidence>
<dbReference type="PANTHER" id="PTHR46796">
    <property type="entry name" value="HTH-TYPE TRANSCRIPTIONAL ACTIVATOR RHAS-RELATED"/>
    <property type="match status" value="1"/>
</dbReference>
<gene>
    <name evidence="6" type="ORF">LMG1861_01737</name>
</gene>
<evidence type="ECO:0000313" key="7">
    <source>
        <dbReference type="Proteomes" id="UP000494105"/>
    </source>
</evidence>
<dbReference type="PROSITE" id="PS01124">
    <property type="entry name" value="HTH_ARAC_FAMILY_2"/>
    <property type="match status" value="1"/>
</dbReference>
<keyword evidence="1" id="KW-0805">Transcription regulation</keyword>
<evidence type="ECO:0000259" key="5">
    <source>
        <dbReference type="PROSITE" id="PS01124"/>
    </source>
</evidence>
<evidence type="ECO:0000256" key="1">
    <source>
        <dbReference type="ARBA" id="ARBA00023015"/>
    </source>
</evidence>
<keyword evidence="2" id="KW-0238">DNA-binding</keyword>
<dbReference type="InterPro" id="IPR050204">
    <property type="entry name" value="AraC_XylS_family_regulators"/>
</dbReference>
<dbReference type="GO" id="GO:0043565">
    <property type="term" value="F:sequence-specific DNA binding"/>
    <property type="evidence" value="ECO:0007669"/>
    <property type="project" value="InterPro"/>
</dbReference>
<feature type="compositionally biased region" description="Basic residues" evidence="4">
    <location>
        <begin position="300"/>
        <end position="322"/>
    </location>
</feature>
<dbReference type="GO" id="GO:0003700">
    <property type="term" value="F:DNA-binding transcription factor activity"/>
    <property type="evidence" value="ECO:0007669"/>
    <property type="project" value="InterPro"/>
</dbReference>
<organism evidence="6 7">
    <name type="scientific">Achromobacter piechaudii</name>
    <dbReference type="NCBI Taxonomy" id="72556"/>
    <lineage>
        <taxon>Bacteria</taxon>
        <taxon>Pseudomonadati</taxon>
        <taxon>Pseudomonadota</taxon>
        <taxon>Betaproteobacteria</taxon>
        <taxon>Burkholderiales</taxon>
        <taxon>Alcaligenaceae</taxon>
        <taxon>Achromobacter</taxon>
    </lineage>
</organism>
<dbReference type="Pfam" id="PF12833">
    <property type="entry name" value="HTH_18"/>
    <property type="match status" value="1"/>
</dbReference>
<accession>A0A6S7CHJ8</accession>
<dbReference type="Proteomes" id="UP000494105">
    <property type="component" value="Unassembled WGS sequence"/>
</dbReference>
<sequence length="322" mass="35662">MDLHHFKSFDSYADAIFDADARVFLLGSGAGDWTINRFDIDGLKLQHGRAAVSNICEVVCRSTHLTLLLSHPAPSQSWLNGVPLNAASLGVLAPGKGYVFRAAGPTEWMSLSLPIDADVFNGVGLMAQTLRRWRSAGGMEKTDPLQWSALREAALMAMTPDCPPGTGRRFIERRLFDLIASRAPNDQSKGRPSSSLSGLCDATLALLRERNERTQVDDLRRGLKISERSLRGFFQTCFGMGPGHYLSLRKLHDVYWDLASGTGARMTVADCFLQHGYAYSTHSAAQYRALFLETPSATRQRLHPRQQHAAPKHQRARTPIRT</sequence>
<name>A0A6S7CHJ8_9BURK</name>
<feature type="domain" description="HTH araC/xylS-type" evidence="5">
    <location>
        <begin position="201"/>
        <end position="301"/>
    </location>
</feature>
<dbReference type="AlphaFoldDB" id="A0A6S7CHJ8"/>
<dbReference type="Gene3D" id="1.10.10.60">
    <property type="entry name" value="Homeodomain-like"/>
    <property type="match status" value="1"/>
</dbReference>
<keyword evidence="3" id="KW-0804">Transcription</keyword>
<reference evidence="6 7" key="1">
    <citation type="submission" date="2020-04" db="EMBL/GenBank/DDBJ databases">
        <authorList>
            <person name="De Canck E."/>
        </authorList>
    </citation>
    <scope>NUCLEOTIDE SEQUENCE [LARGE SCALE GENOMIC DNA]</scope>
    <source>
        <strain evidence="6 7">LMG 1861</strain>
    </source>
</reference>
<protein>
    <recommendedName>
        <fullName evidence="5">HTH araC/xylS-type domain-containing protein</fullName>
    </recommendedName>
</protein>
<dbReference type="EMBL" id="CADILD010000001">
    <property type="protein sequence ID" value="CAB3849649.1"/>
    <property type="molecule type" value="Genomic_DNA"/>
</dbReference>
<proteinExistence type="predicted"/>
<dbReference type="InterPro" id="IPR018060">
    <property type="entry name" value="HTH_AraC"/>
</dbReference>
<feature type="region of interest" description="Disordered" evidence="4">
    <location>
        <begin position="299"/>
        <end position="322"/>
    </location>
</feature>
<evidence type="ECO:0000256" key="4">
    <source>
        <dbReference type="SAM" id="MobiDB-lite"/>
    </source>
</evidence>
<evidence type="ECO:0000256" key="3">
    <source>
        <dbReference type="ARBA" id="ARBA00023163"/>
    </source>
</evidence>